<dbReference type="AlphaFoldDB" id="A0A9P8P069"/>
<feature type="chain" id="PRO_5040265999" description="Secreted protein" evidence="1">
    <location>
        <begin position="17"/>
        <end position="334"/>
    </location>
</feature>
<evidence type="ECO:0000313" key="3">
    <source>
        <dbReference type="Proteomes" id="UP000769157"/>
    </source>
</evidence>
<dbReference type="GeneID" id="70237702"/>
<keyword evidence="1" id="KW-0732">Signal</keyword>
<keyword evidence="3" id="KW-1185">Reference proteome</keyword>
<sequence length="334" mass="37240">MLWWIVLMLLKRETSDEPSSPSETGTIPMVFWLITTGVDPSPDSTISVMVLFKRSLCNQFEHVLLFRNNNALKQMEPPFSDGLFNGLLLVRQDLLPGIQLESSPGNNQVSKTLAVSLQGNTRMCILLPFADKRVDLLDLGQQPVNRSVHAEVDVLLTNPEKLLQSSVLGPLLQQLVHVTLQSQHDLARSACFVRTVVAVEVDGLALVRRELVHRRDNLVDCTRKQRFCVLCSARVLDQFINTVKNVCSVQNNCFQTLCFSEEVVAVGGSNLGVDMIPVDVGSVTGKFYIGIREKLLEFLLSIQCRVGELEHTLLQRLLLVLFKPSGSPSVVDRH</sequence>
<gene>
    <name evidence="2" type="ORF">OGAPHI_005738</name>
</gene>
<evidence type="ECO:0000256" key="1">
    <source>
        <dbReference type="SAM" id="SignalP"/>
    </source>
</evidence>
<reference evidence="2" key="2">
    <citation type="submission" date="2021-01" db="EMBL/GenBank/DDBJ databases">
        <authorList>
            <person name="Schikora-Tamarit M.A."/>
        </authorList>
    </citation>
    <scope>NUCLEOTIDE SEQUENCE</scope>
    <source>
        <strain evidence="2">CBS6075</strain>
    </source>
</reference>
<protein>
    <recommendedName>
        <fullName evidence="4">Secreted protein</fullName>
    </recommendedName>
</protein>
<dbReference type="EMBL" id="JAEUBE010000378">
    <property type="protein sequence ID" value="KAH3662486.1"/>
    <property type="molecule type" value="Genomic_DNA"/>
</dbReference>
<comment type="caution">
    <text evidence="2">The sequence shown here is derived from an EMBL/GenBank/DDBJ whole genome shotgun (WGS) entry which is preliminary data.</text>
</comment>
<feature type="signal peptide" evidence="1">
    <location>
        <begin position="1"/>
        <end position="16"/>
    </location>
</feature>
<name>A0A9P8P069_9ASCO</name>
<reference evidence="2" key="1">
    <citation type="journal article" date="2021" name="Open Biol.">
        <title>Shared evolutionary footprints suggest mitochondrial oxidative damage underlies multiple complex I losses in fungi.</title>
        <authorList>
            <person name="Schikora-Tamarit M.A."/>
            <person name="Marcet-Houben M."/>
            <person name="Nosek J."/>
            <person name="Gabaldon T."/>
        </authorList>
    </citation>
    <scope>NUCLEOTIDE SEQUENCE</scope>
    <source>
        <strain evidence="2">CBS6075</strain>
    </source>
</reference>
<dbReference type="Proteomes" id="UP000769157">
    <property type="component" value="Unassembled WGS sequence"/>
</dbReference>
<organism evidence="2 3">
    <name type="scientific">Ogataea philodendri</name>
    <dbReference type="NCBI Taxonomy" id="1378263"/>
    <lineage>
        <taxon>Eukaryota</taxon>
        <taxon>Fungi</taxon>
        <taxon>Dikarya</taxon>
        <taxon>Ascomycota</taxon>
        <taxon>Saccharomycotina</taxon>
        <taxon>Pichiomycetes</taxon>
        <taxon>Pichiales</taxon>
        <taxon>Pichiaceae</taxon>
        <taxon>Ogataea</taxon>
    </lineage>
</organism>
<evidence type="ECO:0008006" key="4">
    <source>
        <dbReference type="Google" id="ProtNLM"/>
    </source>
</evidence>
<accession>A0A9P8P069</accession>
<proteinExistence type="predicted"/>
<dbReference type="RefSeq" id="XP_046059575.1">
    <property type="nucleotide sequence ID" value="XM_046206952.1"/>
</dbReference>
<evidence type="ECO:0000313" key="2">
    <source>
        <dbReference type="EMBL" id="KAH3662486.1"/>
    </source>
</evidence>